<protein>
    <submittedName>
        <fullName evidence="1">Uncharacterized protein</fullName>
    </submittedName>
</protein>
<dbReference type="EMBL" id="KZ155797">
    <property type="protein sequence ID" value="OUS44859.1"/>
    <property type="molecule type" value="Genomic_DNA"/>
</dbReference>
<dbReference type="Proteomes" id="UP000195557">
    <property type="component" value="Unassembled WGS sequence"/>
</dbReference>
<accession>A0A1Y5I5P4</accession>
<feature type="non-terminal residue" evidence="1">
    <location>
        <position position="1"/>
    </location>
</feature>
<proteinExistence type="predicted"/>
<name>A0A1Y5I5P4_OSTTA</name>
<reference evidence="1" key="1">
    <citation type="submission" date="2017-04" db="EMBL/GenBank/DDBJ databases">
        <title>Population genomics of picophytoplankton unveils novel chromosome hypervariability.</title>
        <authorList>
            <consortium name="DOE Joint Genome Institute"/>
            <person name="Blanc-Mathieu R."/>
            <person name="Krasovec M."/>
            <person name="Hebrard M."/>
            <person name="Yau S."/>
            <person name="Desgranges E."/>
            <person name="Martin J."/>
            <person name="Schackwitz W."/>
            <person name="Kuo A."/>
            <person name="Salin G."/>
            <person name="Donnadieu C."/>
            <person name="Desdevises Y."/>
            <person name="Sanchez-Ferandin S."/>
            <person name="Moreau H."/>
            <person name="Rivals E."/>
            <person name="Grigoriev I.V."/>
            <person name="Grimsley N."/>
            <person name="Eyre-Walker A."/>
            <person name="Piganeau G."/>
        </authorList>
    </citation>
    <scope>NUCLEOTIDE SEQUENCE [LARGE SCALE GENOMIC DNA]</scope>
    <source>
        <strain evidence="1">RCC 1115</strain>
    </source>
</reference>
<sequence length="51" mass="5665">IDTTCGEACARLRCLVGALSAHTCRVLRKLAETCVKHKLEYPPHCRLNTVI</sequence>
<organism evidence="1">
    <name type="scientific">Ostreococcus tauri</name>
    <name type="common">Marine green alga</name>
    <dbReference type="NCBI Taxonomy" id="70448"/>
    <lineage>
        <taxon>Eukaryota</taxon>
        <taxon>Viridiplantae</taxon>
        <taxon>Chlorophyta</taxon>
        <taxon>Mamiellophyceae</taxon>
        <taxon>Mamiellales</taxon>
        <taxon>Bathycoccaceae</taxon>
        <taxon>Ostreococcus</taxon>
    </lineage>
</organism>
<dbReference type="AlphaFoldDB" id="A0A1Y5I5P4"/>
<gene>
    <name evidence="1" type="ORF">BE221DRAFT_171630</name>
</gene>
<evidence type="ECO:0000313" key="1">
    <source>
        <dbReference type="EMBL" id="OUS44859.1"/>
    </source>
</evidence>